<protein>
    <recommendedName>
        <fullName evidence="2">Zinc-ribbon domain-containing protein</fullName>
    </recommendedName>
</protein>
<feature type="region of interest" description="Disordered" evidence="1">
    <location>
        <begin position="121"/>
        <end position="186"/>
    </location>
</feature>
<evidence type="ECO:0000313" key="4">
    <source>
        <dbReference type="Proteomes" id="UP000095706"/>
    </source>
</evidence>
<evidence type="ECO:0000256" key="1">
    <source>
        <dbReference type="SAM" id="MobiDB-lite"/>
    </source>
</evidence>
<feature type="compositionally biased region" description="Acidic residues" evidence="1">
    <location>
        <begin position="154"/>
        <end position="168"/>
    </location>
</feature>
<gene>
    <name evidence="3" type="ORF">ERS852406_01599</name>
</gene>
<dbReference type="Pfam" id="PF13240">
    <property type="entry name" value="Zn_Ribbon_1"/>
    <property type="match status" value="1"/>
</dbReference>
<organism evidence="3 4">
    <name type="scientific">Fusicatenibacter saccharivorans</name>
    <dbReference type="NCBI Taxonomy" id="1150298"/>
    <lineage>
        <taxon>Bacteria</taxon>
        <taxon>Bacillati</taxon>
        <taxon>Bacillota</taxon>
        <taxon>Clostridia</taxon>
        <taxon>Lachnospirales</taxon>
        <taxon>Lachnospiraceae</taxon>
        <taxon>Fusicatenibacter</taxon>
    </lineage>
</organism>
<feature type="compositionally biased region" description="Acidic residues" evidence="1">
    <location>
        <begin position="137"/>
        <end position="147"/>
    </location>
</feature>
<accession>A0A174DME5</accession>
<name>A0A174DME5_9FIRM</name>
<proteinExistence type="predicted"/>
<sequence>MAEDFFGNLSKTLKKTVNTVGKKTDEFVEIQKIRTRQHALEDQIEKNYQDIGQIIYNRYLNGEAFDENLAGICKDITDLEKEIADCKEDVANKRGRIVCPACGASVPKDAAFCMRCGAAMPEKEEEPEDAEFVHVEPEEEGQEEVSEEEKTAEEVLDEEPEEKAEETETAAPEEAPEKEAEAPEEE</sequence>
<feature type="compositionally biased region" description="Basic and acidic residues" evidence="1">
    <location>
        <begin position="175"/>
        <end position="186"/>
    </location>
</feature>
<dbReference type="AlphaFoldDB" id="A0A174DME5"/>
<feature type="domain" description="Zinc-ribbon" evidence="2">
    <location>
        <begin position="99"/>
        <end position="119"/>
    </location>
</feature>
<dbReference type="Proteomes" id="UP000095706">
    <property type="component" value="Unassembled WGS sequence"/>
</dbReference>
<dbReference type="RefSeq" id="WP_055227550.1">
    <property type="nucleotide sequence ID" value="NZ_CYYV01000007.1"/>
</dbReference>
<evidence type="ECO:0000259" key="2">
    <source>
        <dbReference type="Pfam" id="PF13240"/>
    </source>
</evidence>
<reference evidence="3 4" key="1">
    <citation type="submission" date="2015-09" db="EMBL/GenBank/DDBJ databases">
        <authorList>
            <consortium name="Pathogen Informatics"/>
        </authorList>
    </citation>
    <scope>NUCLEOTIDE SEQUENCE [LARGE SCALE GENOMIC DNA]</scope>
    <source>
        <strain evidence="3 4">2789STDY5608849</strain>
    </source>
</reference>
<dbReference type="EMBL" id="CYYV01000007">
    <property type="protein sequence ID" value="CUO26673.1"/>
    <property type="molecule type" value="Genomic_DNA"/>
</dbReference>
<evidence type="ECO:0000313" key="3">
    <source>
        <dbReference type="EMBL" id="CUO26673.1"/>
    </source>
</evidence>
<dbReference type="InterPro" id="IPR026870">
    <property type="entry name" value="Zinc_ribbon_dom"/>
</dbReference>